<name>A0ABV0EEH7_9BURK</name>
<dbReference type="InterPro" id="IPR005644">
    <property type="entry name" value="NolW-like"/>
</dbReference>
<proteinExistence type="predicted"/>
<keyword evidence="4" id="KW-1185">Reference proteome</keyword>
<evidence type="ECO:0000259" key="2">
    <source>
        <dbReference type="Pfam" id="PF03958"/>
    </source>
</evidence>
<evidence type="ECO:0000313" key="4">
    <source>
        <dbReference type="Proteomes" id="UP001482231"/>
    </source>
</evidence>
<dbReference type="Pfam" id="PF03958">
    <property type="entry name" value="Secretin_N"/>
    <property type="match status" value="1"/>
</dbReference>
<keyword evidence="1" id="KW-0732">Signal</keyword>
<dbReference type="EMBL" id="JBAJEX010000001">
    <property type="protein sequence ID" value="MEO1765804.1"/>
    <property type="molecule type" value="Genomic_DNA"/>
</dbReference>
<protein>
    <submittedName>
        <fullName evidence="3">Secretin N-terminal domain-containing protein</fullName>
    </submittedName>
</protein>
<feature type="chain" id="PRO_5046749322" evidence="1">
    <location>
        <begin position="20"/>
        <end position="260"/>
    </location>
</feature>
<evidence type="ECO:0000256" key="1">
    <source>
        <dbReference type="SAM" id="SignalP"/>
    </source>
</evidence>
<dbReference type="RefSeq" id="WP_347306278.1">
    <property type="nucleotide sequence ID" value="NZ_JBAJEX010000001.1"/>
</dbReference>
<feature type="domain" description="NolW-like" evidence="2">
    <location>
        <begin position="24"/>
        <end position="81"/>
    </location>
</feature>
<comment type="caution">
    <text evidence="3">The sequence shown here is derived from an EMBL/GenBank/DDBJ whole genome shotgun (WGS) entry which is preliminary data.</text>
</comment>
<feature type="signal peptide" evidence="1">
    <location>
        <begin position="1"/>
        <end position="19"/>
    </location>
</feature>
<dbReference type="Proteomes" id="UP001482231">
    <property type="component" value="Unassembled WGS sequence"/>
</dbReference>
<gene>
    <name evidence="3" type="ORF">V6E02_01020</name>
</gene>
<evidence type="ECO:0000313" key="3">
    <source>
        <dbReference type="EMBL" id="MEO1765804.1"/>
    </source>
</evidence>
<dbReference type="Gene3D" id="3.30.1370.120">
    <property type="match status" value="1"/>
</dbReference>
<dbReference type="InterPro" id="IPR038591">
    <property type="entry name" value="NolW-like_sf"/>
</dbReference>
<accession>A0ABV0EEH7</accession>
<sequence>MKIWLKAALLFIISAAAWAEARLEVIPLQWRSAEQVIPVIQSLVGPDGVVTGMQNKLIVRTTPERLAQIRQLLASLDSAPRRLMISVRMGGSATGEDMGAAVAGEIGPAQGVKAQVWSNRAQGERQDEQRLQVLEGNSAFIRTGTAVPFRRQVVTRDAWGRTVVQETTDYRDVDTGFEVVPRLAGDRVFLDIHPRRSRLVDDRSVAVEAAATTVSGRLGEWIELGGVNVTSEGDAGGIAYSTRGRDALAFSMRVKVELLP</sequence>
<organism evidence="3 4">
    <name type="scientific">Thiobacter aerophilum</name>
    <dbReference type="NCBI Taxonomy" id="3121275"/>
    <lineage>
        <taxon>Bacteria</taxon>
        <taxon>Pseudomonadati</taxon>
        <taxon>Pseudomonadota</taxon>
        <taxon>Betaproteobacteria</taxon>
        <taxon>Burkholderiales</taxon>
        <taxon>Thiobacteraceae</taxon>
        <taxon>Thiobacter</taxon>
    </lineage>
</organism>
<reference evidence="3 4" key="1">
    <citation type="submission" date="2024-02" db="EMBL/GenBank/DDBJ databases">
        <title>New thermophilic sulfur-oxidizing bacteria from a hot springs of the Uzon caldera (Kamchatka, Russia).</title>
        <authorList>
            <person name="Dukat A.M."/>
            <person name="Elcheninov A.G."/>
            <person name="Frolov E.N."/>
        </authorList>
    </citation>
    <scope>NUCLEOTIDE SEQUENCE [LARGE SCALE GENOMIC DNA]</scope>
    <source>
        <strain evidence="3 4">AK1</strain>
    </source>
</reference>